<proteinExistence type="predicted"/>
<organism evidence="1 2">
    <name type="scientific">Aeromicrobium chenweiae</name>
    <dbReference type="NCBI Taxonomy" id="2079793"/>
    <lineage>
        <taxon>Bacteria</taxon>
        <taxon>Bacillati</taxon>
        <taxon>Actinomycetota</taxon>
        <taxon>Actinomycetes</taxon>
        <taxon>Propionibacteriales</taxon>
        <taxon>Nocardioidaceae</taxon>
        <taxon>Aeromicrobium</taxon>
    </lineage>
</organism>
<dbReference type="KEGG" id="aez:C3E78_03080"/>
<dbReference type="PANTHER" id="PTHR35908:SF1">
    <property type="entry name" value="CONSERVED PROTEIN"/>
    <property type="match status" value="1"/>
</dbReference>
<dbReference type="RefSeq" id="WP_108576931.1">
    <property type="nucleotide sequence ID" value="NZ_CP026952.1"/>
</dbReference>
<evidence type="ECO:0000313" key="2">
    <source>
        <dbReference type="Proteomes" id="UP000244384"/>
    </source>
</evidence>
<dbReference type="AlphaFoldDB" id="A0A2S0WIX4"/>
<accession>A0A2S0WIX4</accession>
<dbReference type="CDD" id="cd06587">
    <property type="entry name" value="VOC"/>
    <property type="match status" value="1"/>
</dbReference>
<dbReference type="InterPro" id="IPR029068">
    <property type="entry name" value="Glyas_Bleomycin-R_OHBP_Dase"/>
</dbReference>
<dbReference type="Gene3D" id="3.10.180.10">
    <property type="entry name" value="2,3-Dihydroxybiphenyl 1,2-Dioxygenase, domain 1"/>
    <property type="match status" value="2"/>
</dbReference>
<dbReference type="Proteomes" id="UP000244384">
    <property type="component" value="Chromosome"/>
</dbReference>
<dbReference type="OrthoDB" id="3212826at2"/>
<dbReference type="PANTHER" id="PTHR35908">
    <property type="entry name" value="HYPOTHETICAL FUSION PROTEIN"/>
    <property type="match status" value="1"/>
</dbReference>
<dbReference type="Pfam" id="PF18029">
    <property type="entry name" value="Glyoxalase_6"/>
    <property type="match status" value="2"/>
</dbReference>
<protein>
    <submittedName>
        <fullName evidence="1">Bleomycin resistance protein</fullName>
    </submittedName>
</protein>
<dbReference type="SUPFAM" id="SSF54593">
    <property type="entry name" value="Glyoxalase/Bleomycin resistance protein/Dihydroxybiphenyl dioxygenase"/>
    <property type="match status" value="2"/>
</dbReference>
<accession>A0A5F2EQN9</accession>
<reference evidence="2" key="1">
    <citation type="submission" date="2018-01" db="EMBL/GenBank/DDBJ databases">
        <authorList>
            <person name="Li J."/>
        </authorList>
    </citation>
    <scope>NUCLEOTIDE SEQUENCE [LARGE SCALE GENOMIC DNA]</scope>
    <source>
        <strain evidence="2">592</strain>
    </source>
</reference>
<gene>
    <name evidence="1" type="ORF">C3E78_03080</name>
</gene>
<dbReference type="EMBL" id="CP026952">
    <property type="protein sequence ID" value="AWB91285.1"/>
    <property type="molecule type" value="Genomic_DNA"/>
</dbReference>
<keyword evidence="2" id="KW-1185">Reference proteome</keyword>
<dbReference type="InterPro" id="IPR041581">
    <property type="entry name" value="Glyoxalase_6"/>
</dbReference>
<sequence length="251" mass="26418">MASDLVALCFGAREPSVLAAFWSGLLDRRTEEVPGGTDLVPDGGADLRIRFVPFDEPKAGRNQTHLHLTSTSPEDQDAIVRRALALGGGHLDVGQLPEEGHIVLADPEGNEFCVIEPGNSFLAGTAPVGELSCDGSPAVGRFWSAALDWPLVWDQDEETAIQSPRGGTKISWGGPPYNEKRGSNRLFLTLAPVAGDAQQEAERLVLLGAGRVDRPVGGLGGVAMTDPGGNEFVVLESRPARPAPRPTAAAT</sequence>
<evidence type="ECO:0000313" key="1">
    <source>
        <dbReference type="EMBL" id="AWB91285.1"/>
    </source>
</evidence>
<name>A0A2S0WIX4_9ACTN</name>